<dbReference type="InterPro" id="IPR000477">
    <property type="entry name" value="RT_dom"/>
</dbReference>
<keyword evidence="1" id="KW-0472">Membrane</keyword>
<gene>
    <name evidence="4" type="ORF">N1851_027808</name>
    <name evidence="3" type="ORF">N1851_034656</name>
</gene>
<feature type="transmembrane region" description="Helical" evidence="1">
    <location>
        <begin position="71"/>
        <end position="92"/>
    </location>
</feature>
<evidence type="ECO:0000313" key="5">
    <source>
        <dbReference type="Proteomes" id="UP001174136"/>
    </source>
</evidence>
<keyword evidence="1" id="KW-0812">Transmembrane</keyword>
<dbReference type="EMBL" id="JAOPHQ010005178">
    <property type="protein sequence ID" value="KAK0136299.1"/>
    <property type="molecule type" value="Genomic_DNA"/>
</dbReference>
<accession>A0AA47LZE2</accession>
<keyword evidence="5" id="KW-1185">Reference proteome</keyword>
<name>A0AA47LZE2_MERPO</name>
<dbReference type="AlphaFoldDB" id="A0AA47LZE2"/>
<evidence type="ECO:0000313" key="3">
    <source>
        <dbReference type="EMBL" id="KAK0130714.1"/>
    </source>
</evidence>
<evidence type="ECO:0000313" key="4">
    <source>
        <dbReference type="EMBL" id="KAK0136299.1"/>
    </source>
</evidence>
<dbReference type="EMBL" id="JAOPHQ010006651">
    <property type="protein sequence ID" value="KAK0130714.1"/>
    <property type="molecule type" value="Genomic_DNA"/>
</dbReference>
<dbReference type="Proteomes" id="UP001174136">
    <property type="component" value="Unassembled WGS sequence"/>
</dbReference>
<proteinExistence type="predicted"/>
<protein>
    <recommendedName>
        <fullName evidence="2">Reverse transcriptase domain-containing protein</fullName>
    </recommendedName>
</protein>
<keyword evidence="1" id="KW-1133">Transmembrane helix</keyword>
<dbReference type="PANTHER" id="PTHR33332">
    <property type="entry name" value="REVERSE TRANSCRIPTASE DOMAIN-CONTAINING PROTEIN"/>
    <property type="match status" value="1"/>
</dbReference>
<reference evidence="3" key="1">
    <citation type="journal article" date="2023" name="Front. Mar. Sci.">
        <title>A new Merluccius polli reference genome to investigate the effects of global change in West African waters.</title>
        <authorList>
            <person name="Mateo J.L."/>
            <person name="Blanco-Fernandez C."/>
            <person name="Garcia-Vazquez E."/>
            <person name="Machado-Schiaffino G."/>
        </authorList>
    </citation>
    <scope>NUCLEOTIDE SEQUENCE</scope>
    <source>
        <strain evidence="3">C29</strain>
        <tissue evidence="3">Fin</tissue>
    </source>
</reference>
<organism evidence="3 5">
    <name type="scientific">Merluccius polli</name>
    <name type="common">Benguela hake</name>
    <name type="synonym">Merluccius cadenati</name>
    <dbReference type="NCBI Taxonomy" id="89951"/>
    <lineage>
        <taxon>Eukaryota</taxon>
        <taxon>Metazoa</taxon>
        <taxon>Chordata</taxon>
        <taxon>Craniata</taxon>
        <taxon>Vertebrata</taxon>
        <taxon>Euteleostomi</taxon>
        <taxon>Actinopterygii</taxon>
        <taxon>Neopterygii</taxon>
        <taxon>Teleostei</taxon>
        <taxon>Neoteleostei</taxon>
        <taxon>Acanthomorphata</taxon>
        <taxon>Zeiogadaria</taxon>
        <taxon>Gadariae</taxon>
        <taxon>Gadiformes</taxon>
        <taxon>Gadoidei</taxon>
        <taxon>Merlucciidae</taxon>
        <taxon>Merluccius</taxon>
    </lineage>
</organism>
<evidence type="ECO:0000259" key="2">
    <source>
        <dbReference type="Pfam" id="PF00078"/>
    </source>
</evidence>
<feature type="domain" description="Reverse transcriptase" evidence="2">
    <location>
        <begin position="68"/>
        <end position="154"/>
    </location>
</feature>
<dbReference type="Pfam" id="PF00078">
    <property type="entry name" value="RVT_1"/>
    <property type="match status" value="1"/>
</dbReference>
<evidence type="ECO:0000256" key="1">
    <source>
        <dbReference type="SAM" id="Phobius"/>
    </source>
</evidence>
<sequence length="262" mass="29627">MELRQLKATGLTVHSQMSSDRLHHYTNAPTTVKSSYYNLIDAVSEHTIWELIHKAKTTTCQLDPLPTSLVKAWYCTLLGSVLGPLLFTIYLFPLGTLLRHRVHFHCYADDTQVYISSKPTAAIPPTSLITCLDDIRSWMSSNFLKLSGNKTEKKQQLINRLQIIQNSAARIITCTKSLDHITPVLIQLHWLPGQYRIDYKNLLLPYKALHNQAPTYLCDLLHEYTPSRTLRSTSSGLLPPRLSTMGPSVGNNVLCAWLQVSE</sequence>
<comment type="caution">
    <text evidence="3">The sequence shown here is derived from an EMBL/GenBank/DDBJ whole genome shotgun (WGS) entry which is preliminary data.</text>
</comment>